<sequence length="541" mass="60118">MADDAWWRGGIIYQIYPRSFLDASGDGVGDLEGILRRLDHVAGLGVDAVWISPFFRSPMQDFGYDVADYRAVDPMFGSLETFDRVLAEAHRLGLRVLIDQVPSHTSDQHPWFLESRASRDNPRADWYVWVDPKPDGMPPNNWLSVFGGSAWQWDSVRCQYYLHNFLASQPDLNYHNPAVQDAMLAEMRFWLERGVDGFRLDAINFCFHDAALRDNPPRAGRAAATTVSGPENPYSWQVHVYDKSRPEMIGWLRHIRSLAREFGDAVLMGEIGDERGPELMAEYTAGGERLHMAYSFDLLTERGDAAYLRERVEGTVRALGENGYACWSIGNHDVPRVVTRWGRGAPPEKVAPLYLALLLSLPGAACLYQGDELGLPEADLTYEDLRDPYGIRFWPRFRGRDGCRTPMPWAADPPGAGFTTGRPWLPIPEAHRPLAVDRQAGVPGSVLEACRAFIAWRRGYPALRHGAARFHEAPPGVLLLERHVPGERLLAAFNLTASPAQVPLPGPVAALAGNGFGGRLVGGAVELEGHDAFFGRILGRG</sequence>
<dbReference type="CDD" id="cd11330">
    <property type="entry name" value="AmyAc_OligoGlu"/>
    <property type="match status" value="1"/>
</dbReference>
<dbReference type="InterPro" id="IPR006047">
    <property type="entry name" value="GH13_cat_dom"/>
</dbReference>
<proteinExistence type="inferred from homology"/>
<dbReference type="Gene3D" id="3.90.400.10">
    <property type="entry name" value="Oligo-1,6-glucosidase, Domain 2"/>
    <property type="match status" value="1"/>
</dbReference>
<evidence type="ECO:0000256" key="1">
    <source>
        <dbReference type="ARBA" id="ARBA00008061"/>
    </source>
</evidence>
<dbReference type="InterPro" id="IPR045857">
    <property type="entry name" value="O16G_dom_2"/>
</dbReference>
<dbReference type="SUPFAM" id="SSF51445">
    <property type="entry name" value="(Trans)glycosidases"/>
    <property type="match status" value="1"/>
</dbReference>
<accession>A0A2U2MZB3</accession>
<dbReference type="InterPro" id="IPR013780">
    <property type="entry name" value="Glyco_hydro_b"/>
</dbReference>
<evidence type="ECO:0000256" key="3">
    <source>
        <dbReference type="ARBA" id="ARBA00023295"/>
    </source>
</evidence>
<comment type="similarity">
    <text evidence="1">Belongs to the glycosyl hydrolase 13 family.</text>
</comment>
<feature type="domain" description="Glycosyl hydrolase family 13 catalytic" evidence="4">
    <location>
        <begin position="14"/>
        <end position="404"/>
    </location>
</feature>
<dbReference type="PANTHER" id="PTHR10357:SF179">
    <property type="entry name" value="NEUTRAL AND BASIC AMINO ACID TRANSPORT PROTEIN RBAT"/>
    <property type="match status" value="1"/>
</dbReference>
<gene>
    <name evidence="5" type="ORF">DEM34_12660</name>
</gene>
<dbReference type="Gene3D" id="2.60.40.1180">
    <property type="entry name" value="Golgi alpha-mannosidase II"/>
    <property type="match status" value="1"/>
</dbReference>
<organism evidence="5 6">
    <name type="scientific">Sediminicurvatus halobius</name>
    <dbReference type="NCBI Taxonomy" id="2182432"/>
    <lineage>
        <taxon>Bacteria</taxon>
        <taxon>Pseudomonadati</taxon>
        <taxon>Pseudomonadota</taxon>
        <taxon>Gammaproteobacteria</taxon>
        <taxon>Chromatiales</taxon>
        <taxon>Ectothiorhodospiraceae</taxon>
        <taxon>Sediminicurvatus</taxon>
    </lineage>
</organism>
<dbReference type="Proteomes" id="UP000245474">
    <property type="component" value="Unassembled WGS sequence"/>
</dbReference>
<dbReference type="AlphaFoldDB" id="A0A2U2MZB3"/>
<dbReference type="Pfam" id="PF00128">
    <property type="entry name" value="Alpha-amylase"/>
    <property type="match status" value="1"/>
</dbReference>
<evidence type="ECO:0000313" key="5">
    <source>
        <dbReference type="EMBL" id="PWG62321.1"/>
    </source>
</evidence>
<keyword evidence="3" id="KW-0326">Glycosidase</keyword>
<dbReference type="EMBL" id="QFFI01000020">
    <property type="protein sequence ID" value="PWG62321.1"/>
    <property type="molecule type" value="Genomic_DNA"/>
</dbReference>
<dbReference type="Gene3D" id="3.20.20.80">
    <property type="entry name" value="Glycosidases"/>
    <property type="match status" value="2"/>
</dbReference>
<keyword evidence="6" id="KW-1185">Reference proteome</keyword>
<dbReference type="OrthoDB" id="9805159at2"/>
<dbReference type="PANTHER" id="PTHR10357">
    <property type="entry name" value="ALPHA-AMYLASE FAMILY MEMBER"/>
    <property type="match status" value="1"/>
</dbReference>
<dbReference type="FunFam" id="3.90.400.10:FF:000002">
    <property type="entry name" value="Sucrose isomerase"/>
    <property type="match status" value="1"/>
</dbReference>
<keyword evidence="2" id="KW-0378">Hydrolase</keyword>
<protein>
    <submittedName>
        <fullName evidence="5">Alpha-glucosidase</fullName>
    </submittedName>
</protein>
<evidence type="ECO:0000256" key="2">
    <source>
        <dbReference type="ARBA" id="ARBA00022801"/>
    </source>
</evidence>
<dbReference type="GO" id="GO:0009313">
    <property type="term" value="P:oligosaccharide catabolic process"/>
    <property type="evidence" value="ECO:0007669"/>
    <property type="project" value="TreeGrafter"/>
</dbReference>
<name>A0A2U2MZB3_9GAMM</name>
<dbReference type="GO" id="GO:0004556">
    <property type="term" value="F:alpha-amylase activity"/>
    <property type="evidence" value="ECO:0007669"/>
    <property type="project" value="TreeGrafter"/>
</dbReference>
<reference evidence="5 6" key="1">
    <citation type="submission" date="2018-05" db="EMBL/GenBank/DDBJ databases">
        <title>Spiribacter halobius sp. nov., a moderately halophilic bacterium isolated from marine solar saltern.</title>
        <authorList>
            <person name="Zheng W.-S."/>
            <person name="Lu D.-C."/>
            <person name="Du Z.-J."/>
        </authorList>
    </citation>
    <scope>NUCLEOTIDE SEQUENCE [LARGE SCALE GENOMIC DNA]</scope>
    <source>
        <strain evidence="5 6">E85</strain>
    </source>
</reference>
<dbReference type="InterPro" id="IPR017853">
    <property type="entry name" value="GH"/>
</dbReference>
<evidence type="ECO:0000313" key="6">
    <source>
        <dbReference type="Proteomes" id="UP000245474"/>
    </source>
</evidence>
<comment type="caution">
    <text evidence="5">The sequence shown here is derived from an EMBL/GenBank/DDBJ whole genome shotgun (WGS) entry which is preliminary data.</text>
</comment>
<evidence type="ECO:0000259" key="4">
    <source>
        <dbReference type="SMART" id="SM00642"/>
    </source>
</evidence>
<dbReference type="SMART" id="SM00642">
    <property type="entry name" value="Aamy"/>
    <property type="match status" value="1"/>
</dbReference>